<dbReference type="Proteomes" id="UP001597138">
    <property type="component" value="Unassembled WGS sequence"/>
</dbReference>
<evidence type="ECO:0008006" key="3">
    <source>
        <dbReference type="Google" id="ProtNLM"/>
    </source>
</evidence>
<accession>A0ABW4HF56</accession>
<dbReference type="EMBL" id="JBHUDZ010000012">
    <property type="protein sequence ID" value="MFD1603652.1"/>
    <property type="molecule type" value="Genomic_DNA"/>
</dbReference>
<reference evidence="2" key="1">
    <citation type="journal article" date="2019" name="Int. J. Syst. Evol. Microbiol.">
        <title>The Global Catalogue of Microorganisms (GCM) 10K type strain sequencing project: providing services to taxonomists for standard genome sequencing and annotation.</title>
        <authorList>
            <consortium name="The Broad Institute Genomics Platform"/>
            <consortium name="The Broad Institute Genome Sequencing Center for Infectious Disease"/>
            <person name="Wu L."/>
            <person name="Ma J."/>
        </authorList>
    </citation>
    <scope>NUCLEOTIDE SEQUENCE [LARGE SCALE GENOMIC DNA]</scope>
    <source>
        <strain evidence="2">CCUG 70865</strain>
    </source>
</reference>
<gene>
    <name evidence="1" type="ORF">ACFSC2_12980</name>
</gene>
<protein>
    <recommendedName>
        <fullName evidence="3">Fasciclin domain-containing protein</fullName>
    </recommendedName>
</protein>
<organism evidence="1 2">
    <name type="scientific">Flavobacterium artemisiae</name>
    <dbReference type="NCBI Taxonomy" id="2126556"/>
    <lineage>
        <taxon>Bacteria</taxon>
        <taxon>Pseudomonadati</taxon>
        <taxon>Bacteroidota</taxon>
        <taxon>Flavobacteriia</taxon>
        <taxon>Flavobacteriales</taxon>
        <taxon>Flavobacteriaceae</taxon>
        <taxon>Flavobacterium</taxon>
    </lineage>
</organism>
<keyword evidence="2" id="KW-1185">Reference proteome</keyword>
<evidence type="ECO:0000313" key="2">
    <source>
        <dbReference type="Proteomes" id="UP001597138"/>
    </source>
</evidence>
<name>A0ABW4HF56_9FLAO</name>
<proteinExistence type="predicted"/>
<sequence>MAIQINVNAGLDAATSSVQASGNVIHVITDLEKGTFDIKDANLKKLVEKVFWKITK</sequence>
<dbReference type="RefSeq" id="WP_379815005.1">
    <property type="nucleotide sequence ID" value="NZ_JBHUDZ010000012.1"/>
</dbReference>
<comment type="caution">
    <text evidence="1">The sequence shown here is derived from an EMBL/GenBank/DDBJ whole genome shotgun (WGS) entry which is preliminary data.</text>
</comment>
<evidence type="ECO:0000313" key="1">
    <source>
        <dbReference type="EMBL" id="MFD1603652.1"/>
    </source>
</evidence>